<dbReference type="GeneID" id="27342142"/>
<evidence type="ECO:0000259" key="1">
    <source>
        <dbReference type="Pfam" id="PF05699"/>
    </source>
</evidence>
<dbReference type="RefSeq" id="XP_016251504.1">
    <property type="nucleotide sequence ID" value="XM_016389602.1"/>
</dbReference>
<dbReference type="VEuPathDB" id="FungiDB:PV07_02948"/>
<gene>
    <name evidence="2" type="ORF">PV07_02948</name>
</gene>
<name>A0A0D2CJG2_9EURO</name>
<dbReference type="EMBL" id="KN847041">
    <property type="protein sequence ID" value="KIW31288.1"/>
    <property type="molecule type" value="Genomic_DNA"/>
</dbReference>
<dbReference type="Pfam" id="PF05699">
    <property type="entry name" value="Dimer_Tnp_hAT"/>
    <property type="match status" value="1"/>
</dbReference>
<evidence type="ECO:0000313" key="2">
    <source>
        <dbReference type="EMBL" id="KIW31288.1"/>
    </source>
</evidence>
<sequence>MAEIIEGVMHSYGIAQKWGVCIADNADNCNTCCKTLVASLRPDEPVTARRSRCFGYIVNLAAKAFIYGKEYEAFIAEAEQVIVLSSRDQSAAYSEMQLWRRRESFGKFHNIVKHIRVSTHRRQKVEAIIIKALTSQNEVVDATELGVENSGVEELERVFSQAKRFFTDDRNRLLTTSFEALQCLEQWQTQQVYDVYNSARISISPTNEALFA</sequence>
<reference evidence="2 3" key="1">
    <citation type="submission" date="2015-01" db="EMBL/GenBank/DDBJ databases">
        <title>The Genome Sequence of Cladophialophora immunda CBS83496.</title>
        <authorList>
            <consortium name="The Broad Institute Genomics Platform"/>
            <person name="Cuomo C."/>
            <person name="de Hoog S."/>
            <person name="Gorbushina A."/>
            <person name="Stielow B."/>
            <person name="Teixiera M."/>
            <person name="Abouelleil A."/>
            <person name="Chapman S.B."/>
            <person name="Priest M."/>
            <person name="Young S.K."/>
            <person name="Wortman J."/>
            <person name="Nusbaum C."/>
            <person name="Birren B."/>
        </authorList>
    </citation>
    <scope>NUCLEOTIDE SEQUENCE [LARGE SCALE GENOMIC DNA]</scope>
    <source>
        <strain evidence="2 3">CBS 83496</strain>
    </source>
</reference>
<dbReference type="GO" id="GO:0046983">
    <property type="term" value="F:protein dimerization activity"/>
    <property type="evidence" value="ECO:0007669"/>
    <property type="project" value="InterPro"/>
</dbReference>
<evidence type="ECO:0000313" key="3">
    <source>
        <dbReference type="Proteomes" id="UP000054466"/>
    </source>
</evidence>
<organism evidence="2 3">
    <name type="scientific">Cladophialophora immunda</name>
    <dbReference type="NCBI Taxonomy" id="569365"/>
    <lineage>
        <taxon>Eukaryota</taxon>
        <taxon>Fungi</taxon>
        <taxon>Dikarya</taxon>
        <taxon>Ascomycota</taxon>
        <taxon>Pezizomycotina</taxon>
        <taxon>Eurotiomycetes</taxon>
        <taxon>Chaetothyriomycetidae</taxon>
        <taxon>Chaetothyriales</taxon>
        <taxon>Herpotrichiellaceae</taxon>
        <taxon>Cladophialophora</taxon>
    </lineage>
</organism>
<dbReference type="AlphaFoldDB" id="A0A0D2CJG2"/>
<proteinExistence type="predicted"/>
<feature type="domain" description="HAT C-terminal dimerisation" evidence="1">
    <location>
        <begin position="155"/>
        <end position="187"/>
    </location>
</feature>
<keyword evidence="3" id="KW-1185">Reference proteome</keyword>
<dbReference type="OrthoDB" id="4979667at2759"/>
<protein>
    <recommendedName>
        <fullName evidence="1">HAT C-terminal dimerisation domain-containing protein</fullName>
    </recommendedName>
</protein>
<dbReference type="HOGENOM" id="CLU_1299572_0_0_1"/>
<dbReference type="Proteomes" id="UP000054466">
    <property type="component" value="Unassembled WGS sequence"/>
</dbReference>
<accession>A0A0D2CJG2</accession>
<dbReference type="InterPro" id="IPR008906">
    <property type="entry name" value="HATC_C_dom"/>
</dbReference>